<dbReference type="InterPro" id="IPR011990">
    <property type="entry name" value="TPR-like_helical_dom_sf"/>
</dbReference>
<evidence type="ECO:0000256" key="9">
    <source>
        <dbReference type="SAM" id="MobiDB-lite"/>
    </source>
</evidence>
<feature type="compositionally biased region" description="Gly residues" evidence="9">
    <location>
        <begin position="406"/>
        <end position="415"/>
    </location>
</feature>
<comment type="similarity">
    <text evidence="3">Belongs to the SRP72 family.</text>
</comment>
<dbReference type="EMBL" id="JABAYA010000085">
    <property type="protein sequence ID" value="KAF7726038.1"/>
    <property type="molecule type" value="Genomic_DNA"/>
</dbReference>
<protein>
    <recommendedName>
        <fullName evidence="4">Signal recognition particle subunit SRP72</fullName>
    </recommendedName>
</protein>
<keyword evidence="7" id="KW-0733">Signal recognition particle</keyword>
<evidence type="ECO:0000256" key="8">
    <source>
        <dbReference type="ARBA" id="ARBA00023274"/>
    </source>
</evidence>
<dbReference type="GO" id="GO:0008312">
    <property type="term" value="F:7S RNA binding"/>
    <property type="evidence" value="ECO:0007669"/>
    <property type="project" value="InterPro"/>
</dbReference>
<evidence type="ECO:0000256" key="3">
    <source>
        <dbReference type="ARBA" id="ARBA00007676"/>
    </source>
</evidence>
<dbReference type="SMART" id="SM00028">
    <property type="entry name" value="TPR"/>
    <property type="match status" value="4"/>
</dbReference>
<reference evidence="11" key="1">
    <citation type="submission" date="2020-01" db="EMBL/GenBank/DDBJ databases">
        <title>Genome Sequencing of Three Apophysomyces-Like Fungal Strains Confirms a Novel Fungal Genus in the Mucoromycota with divergent Burkholderia-like Endosymbiotic Bacteria.</title>
        <authorList>
            <person name="Stajich J.E."/>
            <person name="Macias A.M."/>
            <person name="Carter-House D."/>
            <person name="Lovett B."/>
            <person name="Kasson L.R."/>
            <person name="Berry K."/>
            <person name="Grigoriev I."/>
            <person name="Chang Y."/>
            <person name="Spatafora J."/>
            <person name="Kasson M.T."/>
        </authorList>
    </citation>
    <scope>NUCLEOTIDE SEQUENCE</scope>
    <source>
        <strain evidence="11">NRRL A-21654</strain>
    </source>
</reference>
<evidence type="ECO:0000256" key="4">
    <source>
        <dbReference type="ARBA" id="ARBA00018350"/>
    </source>
</evidence>
<dbReference type="SUPFAM" id="SSF48452">
    <property type="entry name" value="TPR-like"/>
    <property type="match status" value="1"/>
</dbReference>
<dbReference type="Pfam" id="PF17004">
    <property type="entry name" value="SRP_TPR_like"/>
    <property type="match status" value="1"/>
</dbReference>
<evidence type="ECO:0000256" key="7">
    <source>
        <dbReference type="ARBA" id="ARBA00023135"/>
    </source>
</evidence>
<evidence type="ECO:0000256" key="1">
    <source>
        <dbReference type="ARBA" id="ARBA00004240"/>
    </source>
</evidence>
<keyword evidence="6" id="KW-0256">Endoplasmic reticulum</keyword>
<evidence type="ECO:0000256" key="6">
    <source>
        <dbReference type="ARBA" id="ARBA00022824"/>
    </source>
</evidence>
<dbReference type="GO" id="GO:0005786">
    <property type="term" value="C:signal recognition particle, endoplasmic reticulum targeting"/>
    <property type="evidence" value="ECO:0007669"/>
    <property type="project" value="UniProtKB-KW"/>
</dbReference>
<feature type="compositionally biased region" description="Basic residues" evidence="9">
    <location>
        <begin position="351"/>
        <end position="362"/>
    </location>
</feature>
<keyword evidence="5" id="KW-0963">Cytoplasm</keyword>
<accession>A0A8H7BW26</accession>
<evidence type="ECO:0000313" key="12">
    <source>
        <dbReference type="Proteomes" id="UP000605846"/>
    </source>
</evidence>
<organism evidence="11 12">
    <name type="scientific">Apophysomyces ossiformis</name>
    <dbReference type="NCBI Taxonomy" id="679940"/>
    <lineage>
        <taxon>Eukaryota</taxon>
        <taxon>Fungi</taxon>
        <taxon>Fungi incertae sedis</taxon>
        <taxon>Mucoromycota</taxon>
        <taxon>Mucoromycotina</taxon>
        <taxon>Mucoromycetes</taxon>
        <taxon>Mucorales</taxon>
        <taxon>Mucorineae</taxon>
        <taxon>Mucoraceae</taxon>
        <taxon>Apophysomyces</taxon>
    </lineage>
</organism>
<evidence type="ECO:0000256" key="5">
    <source>
        <dbReference type="ARBA" id="ARBA00022490"/>
    </source>
</evidence>
<dbReference type="PANTHER" id="PTHR14094">
    <property type="entry name" value="SIGNAL RECOGNITION PARTICLE 72"/>
    <property type="match status" value="1"/>
</dbReference>
<dbReference type="Pfam" id="PF08492">
    <property type="entry name" value="SRP72"/>
    <property type="match status" value="1"/>
</dbReference>
<dbReference type="GO" id="GO:0005783">
    <property type="term" value="C:endoplasmic reticulum"/>
    <property type="evidence" value="ECO:0007669"/>
    <property type="project" value="UniProtKB-SubCell"/>
</dbReference>
<dbReference type="Proteomes" id="UP000605846">
    <property type="component" value="Unassembled WGS sequence"/>
</dbReference>
<dbReference type="Gene3D" id="1.25.40.10">
    <property type="entry name" value="Tetratricopeptide repeat domain"/>
    <property type="match status" value="2"/>
</dbReference>
<sequence>MASAEVQETATLFNELKKAVDEYDDDRSLDICDQLLKLTPEDQDALRCRIVTLIRLEKYSDALAAMEKIRGNDIDLRFERIYCYYRTHQLQLAETLLNDVRKQSNEDSALMYLEAQLLYAQDKYKESIAVYESLLETTDPSNRLYGEIQVNLLAAKAGLLFSQPGRSKTLEASGISGLDLYEVAYNVASVYLGRGELEKASEHLEKARKQCNARLAGSDMSHEEIDEELAIIATQLAYTYQLQGRLDEAMEIYESVLSSSVKDESVNAIVANNIVAIQKARDLNDAAAKLKMATNTAVQAKLKPYQKQVIAMNEALLQLHMSKVDAEALEDVVPGLKRGYVRKDASSGRIQKPKTKKKRKPLLPKEFDPSQTPNPERWLPKRERSTYRVKGKNKKAANKGPQGVAIAGGGIGGTGSANIAGFKNLSPGESEPAKPQTPPSANTAAKSSASKNKKKKKGGKGKW</sequence>
<dbReference type="InterPro" id="IPR019734">
    <property type="entry name" value="TPR_rpt"/>
</dbReference>
<feature type="region of interest" description="Disordered" evidence="9">
    <location>
        <begin position="343"/>
        <end position="463"/>
    </location>
</feature>
<name>A0A8H7BW26_9FUNG</name>
<dbReference type="PANTHER" id="PTHR14094:SF9">
    <property type="entry name" value="SIGNAL RECOGNITION PARTICLE SUBUNIT SRP72"/>
    <property type="match status" value="1"/>
</dbReference>
<dbReference type="InterPro" id="IPR031545">
    <property type="entry name" value="SRP72_TPR-like"/>
</dbReference>
<dbReference type="GO" id="GO:0043022">
    <property type="term" value="F:ribosome binding"/>
    <property type="evidence" value="ECO:0007669"/>
    <property type="project" value="TreeGrafter"/>
</dbReference>
<feature type="compositionally biased region" description="Basic residues" evidence="9">
    <location>
        <begin position="387"/>
        <end position="397"/>
    </location>
</feature>
<dbReference type="Pfam" id="PF13374">
    <property type="entry name" value="TPR_10"/>
    <property type="match status" value="1"/>
</dbReference>
<feature type="compositionally biased region" description="Basic residues" evidence="9">
    <location>
        <begin position="451"/>
        <end position="463"/>
    </location>
</feature>
<dbReference type="GO" id="GO:0006614">
    <property type="term" value="P:SRP-dependent cotranslational protein targeting to membrane"/>
    <property type="evidence" value="ECO:0007669"/>
    <property type="project" value="InterPro"/>
</dbReference>
<keyword evidence="12" id="KW-1185">Reference proteome</keyword>
<dbReference type="OrthoDB" id="5421607at2759"/>
<evidence type="ECO:0000313" key="11">
    <source>
        <dbReference type="EMBL" id="KAF7726038.1"/>
    </source>
</evidence>
<keyword evidence="8" id="KW-0687">Ribonucleoprotein</keyword>
<feature type="domain" description="Signal recognition particle SRP72 subunit RNA-binding" evidence="10">
    <location>
        <begin position="351"/>
        <end position="388"/>
    </location>
</feature>
<dbReference type="InterPro" id="IPR026270">
    <property type="entry name" value="SRP72"/>
</dbReference>
<comment type="caution">
    <text evidence="11">The sequence shown here is derived from an EMBL/GenBank/DDBJ whole genome shotgun (WGS) entry which is preliminary data.</text>
</comment>
<dbReference type="AlphaFoldDB" id="A0A8H7BW26"/>
<gene>
    <name evidence="11" type="primary">SRP72</name>
    <name evidence="11" type="ORF">EC973_009103</name>
</gene>
<comment type="subcellular location">
    <subcellularLocation>
        <location evidence="2">Cytoplasm</location>
    </subcellularLocation>
    <subcellularLocation>
        <location evidence="1">Endoplasmic reticulum</location>
    </subcellularLocation>
</comment>
<proteinExistence type="inferred from homology"/>
<evidence type="ECO:0000256" key="2">
    <source>
        <dbReference type="ARBA" id="ARBA00004496"/>
    </source>
</evidence>
<evidence type="ECO:0000259" key="10">
    <source>
        <dbReference type="Pfam" id="PF08492"/>
    </source>
</evidence>
<dbReference type="InterPro" id="IPR013699">
    <property type="entry name" value="Signal_recog_part_SRP72_RNA-bd"/>
</dbReference>